<name>A0A9X0BHG3_9EURO</name>
<dbReference type="AlphaFoldDB" id="A0A9X0BHG3"/>
<reference evidence="1" key="1">
    <citation type="submission" date="2022-12" db="EMBL/GenBank/DDBJ databases">
        <authorList>
            <person name="Petersen C."/>
        </authorList>
    </citation>
    <scope>NUCLEOTIDE SEQUENCE</scope>
    <source>
        <strain evidence="1">IBT 17660</strain>
    </source>
</reference>
<dbReference type="EMBL" id="JAPWDO010000008">
    <property type="protein sequence ID" value="KAJ5459306.1"/>
    <property type="molecule type" value="Genomic_DNA"/>
</dbReference>
<proteinExistence type="predicted"/>
<reference evidence="1" key="2">
    <citation type="journal article" date="2023" name="IMA Fungus">
        <title>Comparative genomic study of the Penicillium genus elucidates a diverse pangenome and 15 lateral gene transfer events.</title>
        <authorList>
            <person name="Petersen C."/>
            <person name="Sorensen T."/>
            <person name="Nielsen M.R."/>
            <person name="Sondergaard T.E."/>
            <person name="Sorensen J.L."/>
            <person name="Fitzpatrick D.A."/>
            <person name="Frisvad J.C."/>
            <person name="Nielsen K.L."/>
        </authorList>
    </citation>
    <scope>NUCLEOTIDE SEQUENCE</scope>
    <source>
        <strain evidence="1">IBT 17660</strain>
    </source>
</reference>
<accession>A0A9X0BHG3</accession>
<evidence type="ECO:0000313" key="2">
    <source>
        <dbReference type="Proteomes" id="UP001147760"/>
    </source>
</evidence>
<gene>
    <name evidence="1" type="ORF">N7530_011250</name>
</gene>
<protein>
    <submittedName>
        <fullName evidence="1">Uncharacterized protein</fullName>
    </submittedName>
</protein>
<comment type="caution">
    <text evidence="1">The sequence shown here is derived from an EMBL/GenBank/DDBJ whole genome shotgun (WGS) entry which is preliminary data.</text>
</comment>
<organism evidence="1 2">
    <name type="scientific">Penicillium desertorum</name>
    <dbReference type="NCBI Taxonomy" id="1303715"/>
    <lineage>
        <taxon>Eukaryota</taxon>
        <taxon>Fungi</taxon>
        <taxon>Dikarya</taxon>
        <taxon>Ascomycota</taxon>
        <taxon>Pezizomycotina</taxon>
        <taxon>Eurotiomycetes</taxon>
        <taxon>Eurotiomycetidae</taxon>
        <taxon>Eurotiales</taxon>
        <taxon>Aspergillaceae</taxon>
        <taxon>Penicillium</taxon>
    </lineage>
</organism>
<evidence type="ECO:0000313" key="1">
    <source>
        <dbReference type="EMBL" id="KAJ5459306.1"/>
    </source>
</evidence>
<dbReference type="OrthoDB" id="4526503at2759"/>
<keyword evidence="2" id="KW-1185">Reference proteome</keyword>
<sequence length="294" mass="34269">MERIYNTLRENRKLPMTDEQLSELGIDFHQFDIRTASPFLEVASWSEVPGPHPYPLNLESIKMAMFPDMMTEQYNYFTFTGSGYTFKEFHREGFSPGIPNGGWVVDRDTYSLLSGRREFLDFECTNTEKLEFPPDSLSCHEHKGHQRSIVGFCNQEKCGDKRPSSMELFAIATLTHKEMTRVDRKRSYKNRSDESRSNEDRSDGCYFTFPHLVFLMDKFGGCRMFQSYFDGKLHVQFSELLDLGHMIAVPAYGEKYFDMVDRKDFLEKLNLLLKWAWPFPQGNTVANIPRICGN</sequence>
<dbReference type="Proteomes" id="UP001147760">
    <property type="component" value="Unassembled WGS sequence"/>
</dbReference>